<reference evidence="11 12" key="1">
    <citation type="submission" date="2020-08" db="EMBL/GenBank/DDBJ databases">
        <title>Genomic Encyclopedia of Type Strains, Phase IV (KMG-IV): sequencing the most valuable type-strain genomes for metagenomic binning, comparative biology and taxonomic classification.</title>
        <authorList>
            <person name="Goeker M."/>
        </authorList>
    </citation>
    <scope>NUCLEOTIDE SEQUENCE [LARGE SCALE GENOMIC DNA]</scope>
    <source>
        <strain evidence="11 12">DSM 7051</strain>
    </source>
</reference>
<comment type="caution">
    <text evidence="11">The sequence shown here is derived from an EMBL/GenBank/DDBJ whole genome shotgun (WGS) entry which is preliminary data.</text>
</comment>
<evidence type="ECO:0000256" key="6">
    <source>
        <dbReference type="ARBA" id="ARBA00022723"/>
    </source>
</evidence>
<dbReference type="Proteomes" id="UP000536262">
    <property type="component" value="Unassembled WGS sequence"/>
</dbReference>
<keyword evidence="7 11" id="KW-0378">Hydrolase</keyword>
<feature type="domain" description="Peptidase M20 dimerisation" evidence="10">
    <location>
        <begin position="172"/>
        <end position="280"/>
    </location>
</feature>
<comment type="cofactor">
    <cofactor evidence="1">
        <name>Zn(2+)</name>
        <dbReference type="ChEBI" id="CHEBI:29105"/>
    </cofactor>
</comment>
<sequence>MSIQRATEILDRLVAFPTISRTSNLDLIHFVSDFLVKLGIKAQIVHNQEGTKANIYATLGPAEVAGVLLSGHTDVVPTEGQAWSTDPFRMTQQGDLLYGRGTADMKGFIACVLVLFEEYAARGFNRPLHLAFSYDEEIGCVGVRRLIDLLANSSYRPSMCVIGEPTSMQTVVAHKGKVAGRINCTGRECHSSHAPEGLNAIYLATDMVGTLRALQDELLTSGARDPDFIVPFTTVHVGIINGGTALNIVPNRCSIDFEIRNIPTDDAQPLLDRLTDRAMELSSQAQSRFRDSGVALEIVNAYPGLNTQPDAAVVQEIQRYTNGGKLGKIAFGTEGGLFHERLGIPTVVCGPGDIRQAHKPDEFISLDQMTQCMSMLRRLADDLTA</sequence>
<dbReference type="GO" id="GO:0046872">
    <property type="term" value="F:metal ion binding"/>
    <property type="evidence" value="ECO:0007669"/>
    <property type="project" value="UniProtKB-KW"/>
</dbReference>
<keyword evidence="3" id="KW-0963">Cytoplasm</keyword>
<dbReference type="GO" id="GO:0008777">
    <property type="term" value="F:acetylornithine deacetylase activity"/>
    <property type="evidence" value="ECO:0007669"/>
    <property type="project" value="UniProtKB-EC"/>
</dbReference>
<evidence type="ECO:0000256" key="9">
    <source>
        <dbReference type="ARBA" id="ARBA00023285"/>
    </source>
</evidence>
<evidence type="ECO:0000256" key="7">
    <source>
        <dbReference type="ARBA" id="ARBA00022801"/>
    </source>
</evidence>
<dbReference type="Pfam" id="PF01546">
    <property type="entry name" value="Peptidase_M20"/>
    <property type="match status" value="1"/>
</dbReference>
<dbReference type="InterPro" id="IPR011650">
    <property type="entry name" value="Peptidase_M20_dimer"/>
</dbReference>
<dbReference type="AlphaFoldDB" id="A0A7X0F6V0"/>
<accession>A0A7X0F6V0</accession>
<dbReference type="PANTHER" id="PTHR43808:SF31">
    <property type="entry name" value="N-ACETYL-L-CITRULLINE DEACETYLASE"/>
    <property type="match status" value="1"/>
</dbReference>
<dbReference type="CDD" id="cd03894">
    <property type="entry name" value="M20_ArgE"/>
    <property type="match status" value="1"/>
</dbReference>
<evidence type="ECO:0000259" key="10">
    <source>
        <dbReference type="Pfam" id="PF07687"/>
    </source>
</evidence>
<name>A0A7X0F6V0_9HYPH</name>
<keyword evidence="12" id="KW-1185">Reference proteome</keyword>
<dbReference type="RefSeq" id="WP_184699256.1">
    <property type="nucleotide sequence ID" value="NZ_BAABEG010000001.1"/>
</dbReference>
<dbReference type="Gene3D" id="3.40.630.10">
    <property type="entry name" value="Zn peptidases"/>
    <property type="match status" value="1"/>
</dbReference>
<evidence type="ECO:0000313" key="11">
    <source>
        <dbReference type="EMBL" id="MBB6354055.1"/>
    </source>
</evidence>
<keyword evidence="9" id="KW-0170">Cobalt</keyword>
<dbReference type="GO" id="GO:0006526">
    <property type="term" value="P:L-arginine biosynthetic process"/>
    <property type="evidence" value="ECO:0007669"/>
    <property type="project" value="UniProtKB-KW"/>
</dbReference>
<dbReference type="Pfam" id="PF07687">
    <property type="entry name" value="M20_dimer"/>
    <property type="match status" value="1"/>
</dbReference>
<keyword evidence="8" id="KW-0862">Zinc</keyword>
<dbReference type="EC" id="3.5.1.16" evidence="11"/>
<dbReference type="PANTHER" id="PTHR43808">
    <property type="entry name" value="ACETYLORNITHINE DEACETYLASE"/>
    <property type="match status" value="1"/>
</dbReference>
<keyword evidence="6" id="KW-0479">Metal-binding</keyword>
<evidence type="ECO:0000256" key="4">
    <source>
        <dbReference type="ARBA" id="ARBA00022571"/>
    </source>
</evidence>
<evidence type="ECO:0000256" key="3">
    <source>
        <dbReference type="ARBA" id="ARBA00022490"/>
    </source>
</evidence>
<organism evidence="11 12">
    <name type="scientific">Aminobacter aganoensis</name>
    <dbReference type="NCBI Taxonomy" id="83264"/>
    <lineage>
        <taxon>Bacteria</taxon>
        <taxon>Pseudomonadati</taxon>
        <taxon>Pseudomonadota</taxon>
        <taxon>Alphaproteobacteria</taxon>
        <taxon>Hyphomicrobiales</taxon>
        <taxon>Phyllobacteriaceae</taxon>
        <taxon>Aminobacter</taxon>
    </lineage>
</organism>
<dbReference type="InterPro" id="IPR050072">
    <property type="entry name" value="Peptidase_M20A"/>
</dbReference>
<dbReference type="SUPFAM" id="SSF55031">
    <property type="entry name" value="Bacterial exopeptidase dimerisation domain"/>
    <property type="match status" value="1"/>
</dbReference>
<dbReference type="EMBL" id="JACHOU010000003">
    <property type="protein sequence ID" value="MBB6354055.1"/>
    <property type="molecule type" value="Genomic_DNA"/>
</dbReference>
<dbReference type="InterPro" id="IPR001261">
    <property type="entry name" value="ArgE/DapE_CS"/>
</dbReference>
<dbReference type="InterPro" id="IPR002933">
    <property type="entry name" value="Peptidase_M20"/>
</dbReference>
<keyword evidence="4" id="KW-0055">Arginine biosynthesis</keyword>
<dbReference type="NCBIfam" id="NF005710">
    <property type="entry name" value="PRK07522.1"/>
    <property type="match status" value="1"/>
</dbReference>
<evidence type="ECO:0000256" key="1">
    <source>
        <dbReference type="ARBA" id="ARBA00001947"/>
    </source>
</evidence>
<dbReference type="InterPro" id="IPR010169">
    <property type="entry name" value="AcOrn-deacetyl"/>
</dbReference>
<evidence type="ECO:0000256" key="8">
    <source>
        <dbReference type="ARBA" id="ARBA00022833"/>
    </source>
</evidence>
<dbReference type="Gene3D" id="3.30.70.360">
    <property type="match status" value="1"/>
</dbReference>
<dbReference type="SUPFAM" id="SSF53187">
    <property type="entry name" value="Zn-dependent exopeptidases"/>
    <property type="match status" value="1"/>
</dbReference>
<keyword evidence="5" id="KW-0028">Amino-acid biosynthesis</keyword>
<dbReference type="NCBIfam" id="TIGR01892">
    <property type="entry name" value="AcOrn-deacetyl"/>
    <property type="match status" value="1"/>
</dbReference>
<gene>
    <name evidence="11" type="ORF">GGR00_001829</name>
</gene>
<proteinExistence type="inferred from homology"/>
<evidence type="ECO:0000256" key="2">
    <source>
        <dbReference type="ARBA" id="ARBA00005691"/>
    </source>
</evidence>
<evidence type="ECO:0000256" key="5">
    <source>
        <dbReference type="ARBA" id="ARBA00022605"/>
    </source>
</evidence>
<protein>
    <submittedName>
        <fullName evidence="11">Acetylornithine deacetylase</fullName>
        <ecNumber evidence="11">3.5.1.16</ecNumber>
    </submittedName>
</protein>
<dbReference type="InterPro" id="IPR036264">
    <property type="entry name" value="Bact_exopeptidase_dim_dom"/>
</dbReference>
<dbReference type="PROSITE" id="PS00759">
    <property type="entry name" value="ARGE_DAPE_CPG2_2"/>
    <property type="match status" value="1"/>
</dbReference>
<comment type="similarity">
    <text evidence="2">Belongs to the peptidase M20A family. ArgE subfamily.</text>
</comment>
<dbReference type="PROSITE" id="PS00758">
    <property type="entry name" value="ARGE_DAPE_CPG2_1"/>
    <property type="match status" value="1"/>
</dbReference>
<evidence type="ECO:0000313" key="12">
    <source>
        <dbReference type="Proteomes" id="UP000536262"/>
    </source>
</evidence>